<evidence type="ECO:0000313" key="10">
    <source>
        <dbReference type="Proteomes" id="UP000264753"/>
    </source>
</evidence>
<organism evidence="7 10">
    <name type="scientific">Thalassospira lucentensis</name>
    <dbReference type="NCBI Taxonomy" id="168935"/>
    <lineage>
        <taxon>Bacteria</taxon>
        <taxon>Pseudomonadati</taxon>
        <taxon>Pseudomonadota</taxon>
        <taxon>Alphaproteobacteria</taxon>
        <taxon>Rhodospirillales</taxon>
        <taxon>Thalassospiraceae</taxon>
        <taxon>Thalassospira</taxon>
    </lineage>
</organism>
<evidence type="ECO:0000256" key="4">
    <source>
        <dbReference type="ARBA" id="ARBA00022741"/>
    </source>
</evidence>
<evidence type="ECO:0000259" key="6">
    <source>
        <dbReference type="Pfam" id="PF00005"/>
    </source>
</evidence>
<comment type="caution">
    <text evidence="7">The sequence shown here is derived from an EMBL/GenBank/DDBJ whole genome shotgun (WGS) entry which is preliminary data.</text>
</comment>
<dbReference type="RefSeq" id="WP_276651608.1">
    <property type="nucleotide sequence ID" value="NZ_DOOG01000037.1"/>
</dbReference>
<keyword evidence="3" id="KW-0677">Repeat</keyword>
<evidence type="ECO:0000313" key="7">
    <source>
        <dbReference type="EMBL" id="HBU97091.1"/>
    </source>
</evidence>
<feature type="non-terminal residue" evidence="7">
    <location>
        <position position="116"/>
    </location>
</feature>
<keyword evidence="1" id="KW-0813">Transport</keyword>
<proteinExistence type="predicted"/>
<keyword evidence="2" id="KW-0762">Sugar transport</keyword>
<dbReference type="Proteomes" id="UP000264179">
    <property type="component" value="Unassembled WGS sequence"/>
</dbReference>
<keyword evidence="5 7" id="KW-0067">ATP-binding</keyword>
<evidence type="ECO:0000256" key="3">
    <source>
        <dbReference type="ARBA" id="ARBA00022737"/>
    </source>
</evidence>
<dbReference type="EMBL" id="DPOP01000038">
    <property type="protein sequence ID" value="HCW66418.1"/>
    <property type="molecule type" value="Genomic_DNA"/>
</dbReference>
<name>A0A358HPK8_9PROT</name>
<gene>
    <name evidence="7" type="ORF">DEF21_04180</name>
    <name evidence="8" type="ORF">DHR80_04240</name>
</gene>
<dbReference type="InterPro" id="IPR003439">
    <property type="entry name" value="ABC_transporter-like_ATP-bd"/>
</dbReference>
<accession>A0A358HPK8</accession>
<dbReference type="InterPro" id="IPR027417">
    <property type="entry name" value="P-loop_NTPase"/>
</dbReference>
<keyword evidence="4" id="KW-0547">Nucleotide-binding</keyword>
<dbReference type="GO" id="GO:0005524">
    <property type="term" value="F:ATP binding"/>
    <property type="evidence" value="ECO:0007669"/>
    <property type="project" value="UniProtKB-KW"/>
</dbReference>
<dbReference type="Gene3D" id="3.40.50.300">
    <property type="entry name" value="P-loop containing nucleotide triphosphate hydrolases"/>
    <property type="match status" value="1"/>
</dbReference>
<protein>
    <submittedName>
        <fullName evidence="7">Sugar ABC transporter ATP-binding protein</fullName>
    </submittedName>
</protein>
<reference evidence="9 10" key="1">
    <citation type="journal article" date="2018" name="Nat. Biotechnol.">
        <title>A standardized bacterial taxonomy based on genome phylogeny substantially revises the tree of life.</title>
        <authorList>
            <person name="Parks D.H."/>
            <person name="Chuvochina M."/>
            <person name="Waite D.W."/>
            <person name="Rinke C."/>
            <person name="Skarshewski A."/>
            <person name="Chaumeil P.A."/>
            <person name="Hugenholtz P."/>
        </authorList>
    </citation>
    <scope>NUCLEOTIDE SEQUENCE [LARGE SCALE GENOMIC DNA]</scope>
    <source>
        <strain evidence="7">UBA8707</strain>
        <strain evidence="8">UBA9881</strain>
    </source>
</reference>
<evidence type="ECO:0000256" key="2">
    <source>
        <dbReference type="ARBA" id="ARBA00022597"/>
    </source>
</evidence>
<feature type="domain" description="ABC transporter" evidence="6">
    <location>
        <begin position="30"/>
        <end position="109"/>
    </location>
</feature>
<sequence>MAQATQPQQTGKTVLSVRGAGKFFPGVKALQDVDFDLHEGEIHALLGENGAGKSTLIKVITGVHPRDAGSVTLNGEEIHPNHPGDAQALGISTVFQEVNLIPTLSVAENLMLERQT</sequence>
<evidence type="ECO:0000256" key="1">
    <source>
        <dbReference type="ARBA" id="ARBA00022448"/>
    </source>
</evidence>
<dbReference type="AlphaFoldDB" id="A0A358HPK8"/>
<dbReference type="EMBL" id="DOOG01000037">
    <property type="protein sequence ID" value="HBU97091.1"/>
    <property type="molecule type" value="Genomic_DNA"/>
</dbReference>
<dbReference type="Proteomes" id="UP000264753">
    <property type="component" value="Unassembled WGS sequence"/>
</dbReference>
<dbReference type="PANTHER" id="PTHR43790">
    <property type="entry name" value="CARBOHYDRATE TRANSPORT ATP-BINDING PROTEIN MG119-RELATED"/>
    <property type="match status" value="1"/>
</dbReference>
<dbReference type="GO" id="GO:0016887">
    <property type="term" value="F:ATP hydrolysis activity"/>
    <property type="evidence" value="ECO:0007669"/>
    <property type="project" value="InterPro"/>
</dbReference>
<evidence type="ECO:0000256" key="5">
    <source>
        <dbReference type="ARBA" id="ARBA00022840"/>
    </source>
</evidence>
<dbReference type="Pfam" id="PF00005">
    <property type="entry name" value="ABC_tran"/>
    <property type="match status" value="1"/>
</dbReference>
<evidence type="ECO:0000313" key="8">
    <source>
        <dbReference type="EMBL" id="HCW66418.1"/>
    </source>
</evidence>
<evidence type="ECO:0000313" key="9">
    <source>
        <dbReference type="Proteomes" id="UP000264179"/>
    </source>
</evidence>
<dbReference type="InterPro" id="IPR050107">
    <property type="entry name" value="ABC_carbohydrate_import_ATPase"/>
</dbReference>
<dbReference type="SUPFAM" id="SSF52540">
    <property type="entry name" value="P-loop containing nucleoside triphosphate hydrolases"/>
    <property type="match status" value="1"/>
</dbReference>
<dbReference type="PANTHER" id="PTHR43790:SF9">
    <property type="entry name" value="GALACTOFURANOSE TRANSPORTER ATP-BINDING PROTEIN YTFR"/>
    <property type="match status" value="1"/>
</dbReference>